<dbReference type="AlphaFoldDB" id="A0A941D8I1"/>
<dbReference type="EMBL" id="JAGSNF010000008">
    <property type="protein sequence ID" value="MBR7743043.1"/>
    <property type="molecule type" value="Genomic_DNA"/>
</dbReference>
<dbReference type="Pfam" id="PF11209">
    <property type="entry name" value="LmeA"/>
    <property type="match status" value="1"/>
</dbReference>
<keyword evidence="2" id="KW-1185">Reference proteome</keyword>
<protein>
    <submittedName>
        <fullName evidence="1">LmeA family phospholipid-binding protein</fullName>
    </submittedName>
</protein>
<organism evidence="1 2">
    <name type="scientific">Phycicoccus avicenniae</name>
    <dbReference type="NCBI Taxonomy" id="2828860"/>
    <lineage>
        <taxon>Bacteria</taxon>
        <taxon>Bacillati</taxon>
        <taxon>Actinomycetota</taxon>
        <taxon>Actinomycetes</taxon>
        <taxon>Micrococcales</taxon>
        <taxon>Intrasporangiaceae</taxon>
        <taxon>Phycicoccus</taxon>
    </lineage>
</organism>
<evidence type="ECO:0000313" key="2">
    <source>
        <dbReference type="Proteomes" id="UP000677016"/>
    </source>
</evidence>
<dbReference type="InterPro" id="IPR021373">
    <property type="entry name" value="DUF2993"/>
</dbReference>
<evidence type="ECO:0000313" key="1">
    <source>
        <dbReference type="EMBL" id="MBR7743043.1"/>
    </source>
</evidence>
<reference evidence="1" key="1">
    <citation type="submission" date="2021-04" db="EMBL/GenBank/DDBJ databases">
        <title>Phycicoccus avicenniae sp. nov., a novel endophytic actinomycetes isolated from branch of Avicennia mariana.</title>
        <authorList>
            <person name="Tuo L."/>
        </authorList>
    </citation>
    <scope>NUCLEOTIDE SEQUENCE</scope>
    <source>
        <strain evidence="1">BSK3Z-2</strain>
    </source>
</reference>
<accession>A0A941D8I1</accession>
<proteinExistence type="predicted"/>
<sequence>MKNFLLGVVTTLAVLAVGGAVLLASLGSGAEPLDLPPSAAPATPAQAPDDLGPQETWLGSVDLSSQGVVAPDGSLADVTAQGTGVRFGPDGLRAQRLDIDATVPFDVVAEQIGDGVRLYAANEGRTGIERTASVLGRDVTIRATADVSAQDGRLLIEPATVDVGGPSFLDAAISAVARTLVTFRQDVPGVPEGMALREVTTGAAGFAVTLQGRDVVVN</sequence>
<gene>
    <name evidence="1" type="ORF">KC207_07045</name>
</gene>
<dbReference type="Proteomes" id="UP000677016">
    <property type="component" value="Unassembled WGS sequence"/>
</dbReference>
<name>A0A941D8I1_9MICO</name>
<comment type="caution">
    <text evidence="1">The sequence shown here is derived from an EMBL/GenBank/DDBJ whole genome shotgun (WGS) entry which is preliminary data.</text>
</comment>
<dbReference type="RefSeq" id="WP_211602300.1">
    <property type="nucleotide sequence ID" value="NZ_JAGSNF010000008.1"/>
</dbReference>